<dbReference type="Proteomes" id="UP000182975">
    <property type="component" value="Unassembled WGS sequence"/>
</dbReference>
<accession>A0A172RXG1</accession>
<gene>
    <name evidence="1" type="ORF">SAMN02910314_01901</name>
</gene>
<evidence type="ECO:0000313" key="2">
    <source>
        <dbReference type="Proteomes" id="UP000182975"/>
    </source>
</evidence>
<dbReference type="AlphaFoldDB" id="A0A172RXG1"/>
<dbReference type="STRING" id="79604.AAY81_03910"/>
<dbReference type="RefSeq" id="WP_066661604.1">
    <property type="nucleotide sequence ID" value="NZ_CP011402.1"/>
</dbReference>
<sequence length="93" mass="9801">MESIYVDGDGNPIESPDFDSVTLEPREVDGATLIACIPLTAEELQERDRARAALLASPTASACDEAIADLAMVIAEQQALIEALAERLEGGGE</sequence>
<name>A0A172RXG1_9ACTN</name>
<keyword evidence="2" id="KW-1185">Reference proteome</keyword>
<dbReference type="EMBL" id="FOEC01000018">
    <property type="protein sequence ID" value="SEP00831.1"/>
    <property type="molecule type" value="Genomic_DNA"/>
</dbReference>
<reference evidence="2" key="1">
    <citation type="submission" date="2016-10" db="EMBL/GenBank/DDBJ databases">
        <authorList>
            <person name="Varghese N."/>
        </authorList>
    </citation>
    <scope>NUCLEOTIDE SEQUENCE [LARGE SCALE GENOMIC DNA]</scope>
    <source>
        <strain evidence="2">DSM 21843</strain>
    </source>
</reference>
<evidence type="ECO:0000313" key="1">
    <source>
        <dbReference type="EMBL" id="SEP00831.1"/>
    </source>
</evidence>
<organism evidence="1 2">
    <name type="scientific">Denitrobacterium detoxificans</name>
    <dbReference type="NCBI Taxonomy" id="79604"/>
    <lineage>
        <taxon>Bacteria</taxon>
        <taxon>Bacillati</taxon>
        <taxon>Actinomycetota</taxon>
        <taxon>Coriobacteriia</taxon>
        <taxon>Eggerthellales</taxon>
        <taxon>Eggerthellaceae</taxon>
        <taxon>Denitrobacterium</taxon>
    </lineage>
</organism>
<protein>
    <submittedName>
        <fullName evidence="1">Uncharacterized protein</fullName>
    </submittedName>
</protein>
<proteinExistence type="predicted"/>
<dbReference type="KEGG" id="ddt:AAY81_03910"/>